<dbReference type="EMBL" id="QGKY02001015">
    <property type="protein sequence ID" value="KAF2574130.1"/>
    <property type="molecule type" value="Genomic_DNA"/>
</dbReference>
<reference evidence="2" key="1">
    <citation type="submission" date="2019-12" db="EMBL/GenBank/DDBJ databases">
        <title>Genome sequencing and annotation of Brassica cretica.</title>
        <authorList>
            <person name="Studholme D.J."/>
            <person name="Sarris P.F."/>
        </authorList>
    </citation>
    <scope>NUCLEOTIDE SEQUENCE</scope>
    <source>
        <strain evidence="2">PFS-102/07</strain>
        <tissue evidence="2">Leaf</tissue>
    </source>
</reference>
<accession>A0A8S9IW10</accession>
<organism evidence="2">
    <name type="scientific">Brassica cretica</name>
    <name type="common">Mustard</name>
    <dbReference type="NCBI Taxonomy" id="69181"/>
    <lineage>
        <taxon>Eukaryota</taxon>
        <taxon>Viridiplantae</taxon>
        <taxon>Streptophyta</taxon>
        <taxon>Embryophyta</taxon>
        <taxon>Tracheophyta</taxon>
        <taxon>Spermatophyta</taxon>
        <taxon>Magnoliopsida</taxon>
        <taxon>eudicotyledons</taxon>
        <taxon>Gunneridae</taxon>
        <taxon>Pentapetalae</taxon>
        <taxon>rosids</taxon>
        <taxon>malvids</taxon>
        <taxon>Brassicales</taxon>
        <taxon>Brassicaceae</taxon>
        <taxon>Brassiceae</taxon>
        <taxon>Brassica</taxon>
    </lineage>
</organism>
<comment type="caution">
    <text evidence="2">The sequence shown here is derived from an EMBL/GenBank/DDBJ whole genome shotgun (WGS) entry which is preliminary data.</text>
</comment>
<evidence type="ECO:0000313" key="2">
    <source>
        <dbReference type="EMBL" id="KAF2574130.1"/>
    </source>
</evidence>
<protein>
    <submittedName>
        <fullName evidence="2">Uncharacterized protein</fullName>
    </submittedName>
</protein>
<feature type="region of interest" description="Disordered" evidence="1">
    <location>
        <begin position="128"/>
        <end position="159"/>
    </location>
</feature>
<name>A0A8S9IW10_BRACR</name>
<dbReference type="AlphaFoldDB" id="A0A8S9IW10"/>
<gene>
    <name evidence="2" type="ORF">F2Q70_00002007</name>
</gene>
<evidence type="ECO:0000256" key="1">
    <source>
        <dbReference type="SAM" id="MobiDB-lite"/>
    </source>
</evidence>
<sequence length="180" mass="19384">MKIAESVTSGQRYHSYISKGGPSWLQHHLATEAQALLPPSLFTFMLTVFSAIGWVTTLVSSQPQGQAPSYKNETATETCSGLKCREKTTAAPTASYVPPAFAEKETVANDGEDVSFSSTAQIAPYVSPSGPFSKLARKQDRPEAAMKRRHDPSGQGNHCGGGTKIISSVICLVYSRQWNS</sequence>
<feature type="compositionally biased region" description="Basic and acidic residues" evidence="1">
    <location>
        <begin position="137"/>
        <end position="146"/>
    </location>
</feature>
<proteinExistence type="predicted"/>